<reference evidence="2" key="1">
    <citation type="journal article" date="2010" name="Science">
        <title>Plasticity of animal genome architecture unmasked by rapid evolution of a pelagic tunicate.</title>
        <authorList>
            <person name="Denoeud F."/>
            <person name="Henriet S."/>
            <person name="Mungpakdee S."/>
            <person name="Aury J.M."/>
            <person name="Da Silva C."/>
            <person name="Brinkmann H."/>
            <person name="Mikhaleva J."/>
            <person name="Olsen L.C."/>
            <person name="Jubin C."/>
            <person name="Canestro C."/>
            <person name="Bouquet J.M."/>
            <person name="Danks G."/>
            <person name="Poulain J."/>
            <person name="Campsteijn C."/>
            <person name="Adamski M."/>
            <person name="Cross I."/>
            <person name="Yadetie F."/>
            <person name="Muffato M."/>
            <person name="Louis A."/>
            <person name="Butcher S."/>
            <person name="Tsagkogeorga G."/>
            <person name="Konrad A."/>
            <person name="Singh S."/>
            <person name="Jensen M.F."/>
            <person name="Cong E.H."/>
            <person name="Eikeseth-Otteraa H."/>
            <person name="Noel B."/>
            <person name="Anthouard V."/>
            <person name="Porcel B.M."/>
            <person name="Kachouri-Lafond R."/>
            <person name="Nishino A."/>
            <person name="Ugolini M."/>
            <person name="Chourrout P."/>
            <person name="Nishida H."/>
            <person name="Aasland R."/>
            <person name="Huzurbazar S."/>
            <person name="Westhof E."/>
            <person name="Delsuc F."/>
            <person name="Lehrach H."/>
            <person name="Reinhardt R."/>
            <person name="Weissenbach J."/>
            <person name="Roy S.W."/>
            <person name="Artiguenave F."/>
            <person name="Postlethwait J.H."/>
            <person name="Manak J.R."/>
            <person name="Thompson E.M."/>
            <person name="Jaillon O."/>
            <person name="Du Pasquier L."/>
            <person name="Boudinot P."/>
            <person name="Liberles D.A."/>
            <person name="Volff J.N."/>
            <person name="Philippe H."/>
            <person name="Lenhard B."/>
            <person name="Roest Crollius H."/>
            <person name="Wincker P."/>
            <person name="Chourrout D."/>
        </authorList>
    </citation>
    <scope>NUCLEOTIDE SEQUENCE [LARGE SCALE GENOMIC DNA]</scope>
</reference>
<feature type="compositionally biased region" description="Basic and acidic residues" evidence="1">
    <location>
        <begin position="867"/>
        <end position="876"/>
    </location>
</feature>
<sequence length="876" mass="97279">MNSDDDEILSCISVPVRKQRSQRVASSAIAGEQEKENNESRKNRTNARKEFNRQVSNTSSNFVESVADSETFNAPRKNAKRNGNSSRLTADASQVAETEFDAAPVRGKSTRSSTLIEDVSIIAETEFESPPVKTTAKRSSRLTADVSRIAETEFDSAPIRKKSTSSKTSADVSQIAETEFDTAPARKKSTRSTKLTADVSQIPETEFDTAPVSKKSSARSKTSDISQIPETEFAVPSSTAPRKRNTKAKDAPPTPFSYGTLSVTQSSQHVSTQSSSRSYSNQSTRQESTPSNNSTARSPAIRRPHIDEIKINIASGFHCGYEINPDGYKIFDEFIKRSGSGAERAHGAIVAGNLFHTSHNHFSSLQRVSRSINNNIYREELPDDAKIIQSRKANLPKIKQRPKMPVFAIAGRCDRTVRENNGKNATKQSFESPLAVLEISGIAQSLDNPKLCLDEEWSYSPTVFKQGNLYVVIYGISFIANTYNSQLAKAKFVKPRIPAGAIYKTMLVLSNSMEKPSAILKKLANEFDVVVWGGENAPSKVEKQNGSIEISTGETLLRYVHEGNKDRKEFQQIIFAADQIQVKSHELASARHLVIGTLVLHDYIPEFNDRESYEEEFDNAIFENTISLLRDYPMPWSPKPAMILKIDLRRPGQPPLETINPVQAGQQLSRYVWNWKSCLRYITGEKKKKNADGKDLEGDGLLSEPLMDSNRNIIAGVLNEKIDEQGVENLSGKIGKDITEAFGVGDTQSVLDVCKWMKVKLMEDSDELFTDERRATVGIPIAEDALYKVGNAVKNELEEGELNTIDLARREIEKGIVPIGAITLKKKKTATKASKTKSKSQVISDDESLDYPNPFEDSDDDEVEVVPESRSKRSRR</sequence>
<dbReference type="OrthoDB" id="10466594at2759"/>
<feature type="compositionally biased region" description="Polar residues" evidence="1">
    <location>
        <begin position="53"/>
        <end position="72"/>
    </location>
</feature>
<feature type="compositionally biased region" description="Polar residues" evidence="1">
    <location>
        <begin position="165"/>
        <end position="176"/>
    </location>
</feature>
<feature type="compositionally biased region" description="Polar residues" evidence="1">
    <location>
        <begin position="192"/>
        <end position="203"/>
    </location>
</feature>
<feature type="compositionally biased region" description="Acidic residues" evidence="1">
    <location>
        <begin position="856"/>
        <end position="865"/>
    </location>
</feature>
<dbReference type="EMBL" id="FN653071">
    <property type="protein sequence ID" value="CBY10905.1"/>
    <property type="molecule type" value="Genomic_DNA"/>
</dbReference>
<proteinExistence type="predicted"/>
<evidence type="ECO:0000256" key="1">
    <source>
        <dbReference type="SAM" id="MobiDB-lite"/>
    </source>
</evidence>
<accession>E4XLJ0</accession>
<feature type="region of interest" description="Disordered" evidence="1">
    <location>
        <begin position="129"/>
        <end position="303"/>
    </location>
</feature>
<dbReference type="Proteomes" id="UP000001307">
    <property type="component" value="Unassembled WGS sequence"/>
</dbReference>
<dbReference type="AlphaFoldDB" id="E4XLJ0"/>
<dbReference type="InParanoid" id="E4XLJ0"/>
<protein>
    <submittedName>
        <fullName evidence="2">Uncharacterized protein</fullName>
    </submittedName>
</protein>
<feature type="compositionally biased region" description="Basic and acidic residues" evidence="1">
    <location>
        <begin position="32"/>
        <end position="52"/>
    </location>
</feature>
<gene>
    <name evidence="2" type="ORF">GSOID_T00014580001</name>
</gene>
<feature type="compositionally biased region" description="Polar residues" evidence="1">
    <location>
        <begin position="287"/>
        <end position="297"/>
    </location>
</feature>
<feature type="region of interest" description="Disordered" evidence="1">
    <location>
        <begin position="830"/>
        <end position="876"/>
    </location>
</feature>
<feature type="compositionally biased region" description="Polar residues" evidence="1">
    <location>
        <begin position="219"/>
        <end position="229"/>
    </location>
</feature>
<evidence type="ECO:0000313" key="2">
    <source>
        <dbReference type="EMBL" id="CBY10905.1"/>
    </source>
</evidence>
<name>E4XLJ0_OIKDI</name>
<dbReference type="InterPro" id="IPR029052">
    <property type="entry name" value="Metallo-depent_PP-like"/>
</dbReference>
<feature type="compositionally biased region" description="Low complexity" evidence="1">
    <location>
        <begin position="262"/>
        <end position="286"/>
    </location>
</feature>
<feature type="region of interest" description="Disordered" evidence="1">
    <location>
        <begin position="1"/>
        <end position="98"/>
    </location>
</feature>
<evidence type="ECO:0000313" key="3">
    <source>
        <dbReference type="Proteomes" id="UP000001307"/>
    </source>
</evidence>
<dbReference type="Gene3D" id="3.60.21.10">
    <property type="match status" value="1"/>
</dbReference>
<organism evidence="2">
    <name type="scientific">Oikopleura dioica</name>
    <name type="common">Tunicate</name>
    <dbReference type="NCBI Taxonomy" id="34765"/>
    <lineage>
        <taxon>Eukaryota</taxon>
        <taxon>Metazoa</taxon>
        <taxon>Chordata</taxon>
        <taxon>Tunicata</taxon>
        <taxon>Appendicularia</taxon>
        <taxon>Copelata</taxon>
        <taxon>Oikopleuridae</taxon>
        <taxon>Oikopleura</taxon>
    </lineage>
</organism>
<keyword evidence="3" id="KW-1185">Reference proteome</keyword>
<feature type="compositionally biased region" description="Polar residues" evidence="1">
    <location>
        <begin position="81"/>
        <end position="96"/>
    </location>
</feature>